<name>A0A520S063_9GAMM</name>
<evidence type="ECO:0000256" key="4">
    <source>
        <dbReference type="PROSITE-ProRule" id="PRU00236"/>
    </source>
</evidence>
<feature type="active site" description="Proton acceptor" evidence="4">
    <location>
        <position position="116"/>
    </location>
</feature>
<comment type="caution">
    <text evidence="6">The sequence shown here is derived from an EMBL/GenBank/DDBJ whole genome shotgun (WGS) entry which is preliminary data.</text>
</comment>
<proteinExistence type="predicted"/>
<protein>
    <recommendedName>
        <fullName evidence="1">protein acetyllysine N-acetyltransferase</fullName>
        <ecNumber evidence="1">2.3.1.286</ecNumber>
    </recommendedName>
</protein>
<evidence type="ECO:0000256" key="1">
    <source>
        <dbReference type="ARBA" id="ARBA00012928"/>
    </source>
</evidence>
<dbReference type="PROSITE" id="PS50305">
    <property type="entry name" value="SIRTUIN"/>
    <property type="match status" value="1"/>
</dbReference>
<keyword evidence="4" id="KW-0479">Metal-binding</keyword>
<evidence type="ECO:0000256" key="2">
    <source>
        <dbReference type="ARBA" id="ARBA00022679"/>
    </source>
</evidence>
<dbReference type="Pfam" id="PF02146">
    <property type="entry name" value="SIR2"/>
    <property type="match status" value="1"/>
</dbReference>
<dbReference type="PANTHER" id="PTHR11085:SF10">
    <property type="entry name" value="NAD-DEPENDENT PROTEIN DEACYLASE SIRTUIN-5, MITOCHONDRIAL-RELATED"/>
    <property type="match status" value="1"/>
</dbReference>
<dbReference type="AlphaFoldDB" id="A0A520S063"/>
<feature type="binding site" evidence="4">
    <location>
        <position position="127"/>
    </location>
    <ligand>
        <name>Zn(2+)</name>
        <dbReference type="ChEBI" id="CHEBI:29105"/>
    </ligand>
</feature>
<dbReference type="EMBL" id="SHAG01000023">
    <property type="protein sequence ID" value="RZO75860.1"/>
    <property type="molecule type" value="Genomic_DNA"/>
</dbReference>
<keyword evidence="3" id="KW-0520">NAD</keyword>
<gene>
    <name evidence="6" type="ORF">EVA68_05955</name>
</gene>
<dbReference type="InterPro" id="IPR026591">
    <property type="entry name" value="Sirtuin_cat_small_dom_sf"/>
</dbReference>
<reference evidence="6 7" key="1">
    <citation type="submission" date="2019-02" db="EMBL/GenBank/DDBJ databases">
        <title>Prokaryotic population dynamics and viral predation in marine succession experiment using metagenomics: the confinement effect.</title>
        <authorList>
            <person name="Haro-Moreno J.M."/>
            <person name="Rodriguez-Valera F."/>
            <person name="Lopez-Perez M."/>
        </authorList>
    </citation>
    <scope>NUCLEOTIDE SEQUENCE [LARGE SCALE GENOMIC DNA]</scope>
    <source>
        <strain evidence="6">MED-G157</strain>
    </source>
</reference>
<dbReference type="Gene3D" id="3.30.1600.10">
    <property type="entry name" value="SIR2/SIRT2 'Small Domain"/>
    <property type="match status" value="1"/>
</dbReference>
<dbReference type="GO" id="GO:0017136">
    <property type="term" value="F:histone deacetylase activity, NAD-dependent"/>
    <property type="evidence" value="ECO:0007669"/>
    <property type="project" value="TreeGrafter"/>
</dbReference>
<evidence type="ECO:0000313" key="6">
    <source>
        <dbReference type="EMBL" id="RZO75860.1"/>
    </source>
</evidence>
<feature type="binding site" evidence="4">
    <location>
        <position position="176"/>
    </location>
    <ligand>
        <name>Zn(2+)</name>
        <dbReference type="ChEBI" id="CHEBI:29105"/>
    </ligand>
</feature>
<keyword evidence="4" id="KW-0862">Zinc</keyword>
<dbReference type="PROSITE" id="PS51257">
    <property type="entry name" value="PROKAR_LIPOPROTEIN"/>
    <property type="match status" value="1"/>
</dbReference>
<feature type="binding site" evidence="4">
    <location>
        <position position="124"/>
    </location>
    <ligand>
        <name>Zn(2+)</name>
        <dbReference type="ChEBI" id="CHEBI:29105"/>
    </ligand>
</feature>
<dbReference type="InterPro" id="IPR050134">
    <property type="entry name" value="NAD-dep_sirtuin_deacylases"/>
</dbReference>
<evidence type="ECO:0000313" key="7">
    <source>
        <dbReference type="Proteomes" id="UP000316199"/>
    </source>
</evidence>
<organism evidence="6 7">
    <name type="scientific">OM182 bacterium</name>
    <dbReference type="NCBI Taxonomy" id="2510334"/>
    <lineage>
        <taxon>Bacteria</taxon>
        <taxon>Pseudomonadati</taxon>
        <taxon>Pseudomonadota</taxon>
        <taxon>Gammaproteobacteria</taxon>
        <taxon>OMG group</taxon>
        <taxon>OM182 clade</taxon>
    </lineage>
</organism>
<accession>A0A520S063</accession>
<dbReference type="Proteomes" id="UP000316199">
    <property type="component" value="Unassembled WGS sequence"/>
</dbReference>
<dbReference type="InterPro" id="IPR026590">
    <property type="entry name" value="Ssirtuin_cat_dom"/>
</dbReference>
<dbReference type="PANTHER" id="PTHR11085">
    <property type="entry name" value="NAD-DEPENDENT PROTEIN DEACYLASE SIRTUIN-5, MITOCHONDRIAL-RELATED"/>
    <property type="match status" value="1"/>
</dbReference>
<feature type="domain" description="Deacetylase sirtuin-type" evidence="5">
    <location>
        <begin position="1"/>
        <end position="271"/>
    </location>
</feature>
<sequence>MINDLKTFVDNVGHLTVLTGAGCSLTSGIPTYRDTQGIWQRNKPIFHRDFINRHASRQRYWARSLAGWPIIAKAKPNEVHHSLKTLEQEGKISLLVTQNIDALHQRAGHKNVIDLHGRLDEVVCLECGHRSARHDLQTRLKLLNPKIPEIINLPPDGDADIFTDISKFNVPTCLECEGILKPNVVFFGDTVNKDIVQHIYQALSNSNGLLIIGSSLRVYSGFRFCKRAAQINKPIVSINPGETRGNELFTLTIKRDCVEVISELMTSLGLN</sequence>
<dbReference type="InterPro" id="IPR003000">
    <property type="entry name" value="Sirtuin"/>
</dbReference>
<dbReference type="Gene3D" id="3.40.50.1220">
    <property type="entry name" value="TPP-binding domain"/>
    <property type="match status" value="1"/>
</dbReference>
<dbReference type="GO" id="GO:0070403">
    <property type="term" value="F:NAD+ binding"/>
    <property type="evidence" value="ECO:0007669"/>
    <property type="project" value="InterPro"/>
</dbReference>
<evidence type="ECO:0000256" key="3">
    <source>
        <dbReference type="ARBA" id="ARBA00023027"/>
    </source>
</evidence>
<dbReference type="EC" id="2.3.1.286" evidence="1"/>
<dbReference type="SUPFAM" id="SSF52467">
    <property type="entry name" value="DHS-like NAD/FAD-binding domain"/>
    <property type="match status" value="1"/>
</dbReference>
<dbReference type="GO" id="GO:0046872">
    <property type="term" value="F:metal ion binding"/>
    <property type="evidence" value="ECO:0007669"/>
    <property type="project" value="UniProtKB-KW"/>
</dbReference>
<keyword evidence="2" id="KW-0808">Transferase</keyword>
<dbReference type="NCBIfam" id="NF003738">
    <property type="entry name" value="PRK05333.1"/>
    <property type="match status" value="1"/>
</dbReference>
<evidence type="ECO:0000259" key="5">
    <source>
        <dbReference type="PROSITE" id="PS50305"/>
    </source>
</evidence>
<dbReference type="InterPro" id="IPR029035">
    <property type="entry name" value="DHS-like_NAD/FAD-binding_dom"/>
</dbReference>
<feature type="binding site" evidence="4">
    <location>
        <position position="173"/>
    </location>
    <ligand>
        <name>Zn(2+)</name>
        <dbReference type="ChEBI" id="CHEBI:29105"/>
    </ligand>
</feature>